<evidence type="ECO:0008006" key="3">
    <source>
        <dbReference type="Google" id="ProtNLM"/>
    </source>
</evidence>
<dbReference type="Proteomes" id="UP000013827">
    <property type="component" value="Unassembled WGS sequence"/>
</dbReference>
<organism evidence="1 2">
    <name type="scientific">Emiliania huxleyi (strain CCMP1516)</name>
    <dbReference type="NCBI Taxonomy" id="280463"/>
    <lineage>
        <taxon>Eukaryota</taxon>
        <taxon>Haptista</taxon>
        <taxon>Haptophyta</taxon>
        <taxon>Prymnesiophyceae</taxon>
        <taxon>Isochrysidales</taxon>
        <taxon>Noelaerhabdaceae</taxon>
        <taxon>Emiliania</taxon>
    </lineage>
</organism>
<keyword evidence="2" id="KW-1185">Reference proteome</keyword>
<reference evidence="2" key="1">
    <citation type="journal article" date="2013" name="Nature">
        <title>Pan genome of the phytoplankton Emiliania underpins its global distribution.</title>
        <authorList>
            <person name="Read B.A."/>
            <person name="Kegel J."/>
            <person name="Klute M.J."/>
            <person name="Kuo A."/>
            <person name="Lefebvre S.C."/>
            <person name="Maumus F."/>
            <person name="Mayer C."/>
            <person name="Miller J."/>
            <person name="Monier A."/>
            <person name="Salamov A."/>
            <person name="Young J."/>
            <person name="Aguilar M."/>
            <person name="Claverie J.M."/>
            <person name="Frickenhaus S."/>
            <person name="Gonzalez K."/>
            <person name="Herman E.K."/>
            <person name="Lin Y.C."/>
            <person name="Napier J."/>
            <person name="Ogata H."/>
            <person name="Sarno A.F."/>
            <person name="Shmutz J."/>
            <person name="Schroeder D."/>
            <person name="de Vargas C."/>
            <person name="Verret F."/>
            <person name="von Dassow P."/>
            <person name="Valentin K."/>
            <person name="Van de Peer Y."/>
            <person name="Wheeler G."/>
            <person name="Dacks J.B."/>
            <person name="Delwiche C.F."/>
            <person name="Dyhrman S.T."/>
            <person name="Glockner G."/>
            <person name="John U."/>
            <person name="Richards T."/>
            <person name="Worden A.Z."/>
            <person name="Zhang X."/>
            <person name="Grigoriev I.V."/>
            <person name="Allen A.E."/>
            <person name="Bidle K."/>
            <person name="Borodovsky M."/>
            <person name="Bowler C."/>
            <person name="Brownlee C."/>
            <person name="Cock J.M."/>
            <person name="Elias M."/>
            <person name="Gladyshev V.N."/>
            <person name="Groth M."/>
            <person name="Guda C."/>
            <person name="Hadaegh A."/>
            <person name="Iglesias-Rodriguez M.D."/>
            <person name="Jenkins J."/>
            <person name="Jones B.M."/>
            <person name="Lawson T."/>
            <person name="Leese F."/>
            <person name="Lindquist E."/>
            <person name="Lobanov A."/>
            <person name="Lomsadze A."/>
            <person name="Malik S.B."/>
            <person name="Marsh M.E."/>
            <person name="Mackinder L."/>
            <person name="Mock T."/>
            <person name="Mueller-Roeber B."/>
            <person name="Pagarete A."/>
            <person name="Parker M."/>
            <person name="Probert I."/>
            <person name="Quesneville H."/>
            <person name="Raines C."/>
            <person name="Rensing S.A."/>
            <person name="Riano-Pachon D.M."/>
            <person name="Richier S."/>
            <person name="Rokitta S."/>
            <person name="Shiraiwa Y."/>
            <person name="Soanes D.M."/>
            <person name="van der Giezen M."/>
            <person name="Wahlund T.M."/>
            <person name="Williams B."/>
            <person name="Wilson W."/>
            <person name="Wolfe G."/>
            <person name="Wurch L.L."/>
        </authorList>
    </citation>
    <scope>NUCLEOTIDE SEQUENCE</scope>
</reference>
<dbReference type="AlphaFoldDB" id="A0A0D3ITV6"/>
<dbReference type="KEGG" id="ehx:EMIHUDRAFT_197199"/>
<accession>A0A0D3ITV6</accession>
<proteinExistence type="predicted"/>
<reference evidence="1" key="2">
    <citation type="submission" date="2024-10" db="UniProtKB">
        <authorList>
            <consortium name="EnsemblProtists"/>
        </authorList>
    </citation>
    <scope>IDENTIFICATION</scope>
</reference>
<dbReference type="PaxDb" id="2903-EOD14691"/>
<dbReference type="EnsemblProtists" id="EOD14691">
    <property type="protein sequence ID" value="EOD14691"/>
    <property type="gene ID" value="EMIHUDRAFT_197199"/>
</dbReference>
<evidence type="ECO:0000313" key="2">
    <source>
        <dbReference type="Proteomes" id="UP000013827"/>
    </source>
</evidence>
<dbReference type="HOGENOM" id="CLU_919621_0_0_1"/>
<dbReference type="RefSeq" id="XP_005767120.1">
    <property type="nucleotide sequence ID" value="XM_005767063.1"/>
</dbReference>
<dbReference type="GeneID" id="17260760"/>
<name>A0A0D3ITV6_EMIH1</name>
<evidence type="ECO:0000313" key="1">
    <source>
        <dbReference type="EnsemblProtists" id="EOD14691"/>
    </source>
</evidence>
<sequence length="303" mass="33294">MRRSALSRLPPPLRGRLMSTRSRWRTGELTRGLFLSGTTATRLPGDCAAHIDAFGSDVLPTAGAVRVDVAAISELGDTDLVVGVCEESCVGRAWGVSLLRRALVTAAVDRRAQQALRRQHANAEMAHRARLEAGTAPPLAADRERRTRGSGHAHGLLCFEIEGGELTFYSDGERVDLPPLRGLPPAVRPWARLSAAGDSAEILQEAEPARHKTDLRARGGWMLVSMRFEVFVASEAQRGCLGCRHVTWLYWHVLLSVSWRDLMFSSLDHVEIIDSRFCLNFSAGGFSHILHICVKKETISPES</sequence>
<protein>
    <recommendedName>
        <fullName evidence="3">B30.2/SPRY domain-containing protein</fullName>
    </recommendedName>
</protein>